<feature type="transmembrane region" description="Helical" evidence="1">
    <location>
        <begin position="6"/>
        <end position="31"/>
    </location>
</feature>
<dbReference type="Pfam" id="PF06713">
    <property type="entry name" value="bPH_4"/>
    <property type="match status" value="1"/>
</dbReference>
<evidence type="ECO:0000259" key="2">
    <source>
        <dbReference type="Pfam" id="PF06713"/>
    </source>
</evidence>
<dbReference type="GO" id="GO:0030153">
    <property type="term" value="P:bacteriocin immunity"/>
    <property type="evidence" value="ECO:0007669"/>
    <property type="project" value="InterPro"/>
</dbReference>
<proteinExistence type="predicted"/>
<keyword evidence="4" id="KW-1185">Reference proteome</keyword>
<keyword evidence="1" id="KW-0472">Membrane</keyword>
<keyword evidence="1" id="KW-1133">Transmembrane helix</keyword>
<dbReference type="EMBL" id="BHXQ01000003">
    <property type="protein sequence ID" value="GCC51352.1"/>
    <property type="molecule type" value="Genomic_DNA"/>
</dbReference>
<reference evidence="3 4" key="1">
    <citation type="submission" date="2018-11" db="EMBL/GenBank/DDBJ databases">
        <title>Chryseotalea sanarue gen. nov., sp., nov., a member of the family Cytophagaceae, isolated from a brackish lake in Hamamatsu Japan.</title>
        <authorList>
            <person name="Maejima Y."/>
            <person name="Iino T."/>
            <person name="Muraguchi Y."/>
            <person name="Fukuda K."/>
            <person name="Ohkuma M."/>
            <person name="Moriuchi R."/>
            <person name="Dohra H."/>
            <person name="Kimbara K."/>
            <person name="Shintani M."/>
        </authorList>
    </citation>
    <scope>NUCLEOTIDE SEQUENCE [LARGE SCALE GENOMIC DNA]</scope>
    <source>
        <strain evidence="3 4">Ys</strain>
    </source>
</reference>
<dbReference type="InterPro" id="IPR009589">
    <property type="entry name" value="PH_YyaB-like"/>
</dbReference>
<evidence type="ECO:0000313" key="3">
    <source>
        <dbReference type="EMBL" id="GCC51352.1"/>
    </source>
</evidence>
<protein>
    <recommendedName>
        <fullName evidence="2">Uncharacterized protein YyaB-like PH domain-containing protein</fullName>
    </recommendedName>
</protein>
<organism evidence="3 4">
    <name type="scientific">Chryseotalea sanaruensis</name>
    <dbReference type="NCBI Taxonomy" id="2482724"/>
    <lineage>
        <taxon>Bacteria</taxon>
        <taxon>Pseudomonadati</taxon>
        <taxon>Bacteroidota</taxon>
        <taxon>Cytophagia</taxon>
        <taxon>Cytophagales</taxon>
        <taxon>Chryseotaleaceae</taxon>
        <taxon>Chryseotalea</taxon>
    </lineage>
</organism>
<gene>
    <name evidence="3" type="ORF">SanaruYs_15770</name>
</gene>
<dbReference type="Proteomes" id="UP000288227">
    <property type="component" value="Unassembled WGS sequence"/>
</dbReference>
<dbReference type="AlphaFoldDB" id="A0A401U8Y2"/>
<comment type="caution">
    <text evidence="3">The sequence shown here is derived from an EMBL/GenBank/DDBJ whole genome shotgun (WGS) entry which is preliminary data.</text>
</comment>
<keyword evidence="1" id="KW-0812">Transmembrane</keyword>
<sequence>MIWQDTWLGFSIVAITSIFLFHLFLTTYYIIDGGQLSIRSGFLVNIKIEISSISKVMKSNSFLSSPATSFDRIEIRYNKFDSVIISPSDKSAFTEALKNLNPSIEVKLE</sequence>
<feature type="domain" description="Uncharacterized protein YyaB-like PH" evidence="2">
    <location>
        <begin position="27"/>
        <end position="101"/>
    </location>
</feature>
<evidence type="ECO:0000256" key="1">
    <source>
        <dbReference type="SAM" id="Phobius"/>
    </source>
</evidence>
<name>A0A401U8Y2_9BACT</name>
<evidence type="ECO:0000313" key="4">
    <source>
        <dbReference type="Proteomes" id="UP000288227"/>
    </source>
</evidence>
<accession>A0A401U8Y2</accession>